<comment type="caution">
    <text evidence="1">The sequence shown here is derived from an EMBL/GenBank/DDBJ whole genome shotgun (WGS) entry which is preliminary data.</text>
</comment>
<name>A0ABT5D2Q4_9BACT</name>
<dbReference type="Proteomes" id="UP001221838">
    <property type="component" value="Unassembled WGS sequence"/>
</dbReference>
<evidence type="ECO:0000313" key="1">
    <source>
        <dbReference type="EMBL" id="MDC0707944.1"/>
    </source>
</evidence>
<dbReference type="RefSeq" id="WP_272135294.1">
    <property type="nucleotide sequence ID" value="NZ_JAQNDM010000002.1"/>
</dbReference>
<reference evidence="1 2" key="1">
    <citation type="submission" date="2022-11" db="EMBL/GenBank/DDBJ databases">
        <title>Minimal conservation of predation-associated metabolite biosynthetic gene clusters underscores biosynthetic potential of Myxococcota including descriptions for ten novel species: Archangium lansinium sp. nov., Myxococcus landrumus sp. nov., Nannocystis bai.</title>
        <authorList>
            <person name="Ahearne A."/>
            <person name="Stevens C."/>
            <person name="Dowd S."/>
        </authorList>
    </citation>
    <scope>NUCLEOTIDE SEQUENCE [LARGE SCALE GENOMIC DNA]</scope>
    <source>
        <strain evidence="1 2">NCWAL01</strain>
    </source>
</reference>
<sequence length="75" mass="8275">MTRSSKAKLSEVLSNKGAVAWTKRDITETATVGTYTLNRTLGNEGMAISADKQHVYFFPADVPGGKLVRYRIIDQ</sequence>
<accession>A0ABT5D2Q4</accession>
<keyword evidence="2" id="KW-1185">Reference proteome</keyword>
<gene>
    <name evidence="1" type="ORF">POL68_05625</name>
</gene>
<proteinExistence type="predicted"/>
<organism evidence="1 2">
    <name type="scientific">Stigmatella ashevillensis</name>
    <dbReference type="NCBI Taxonomy" id="2995309"/>
    <lineage>
        <taxon>Bacteria</taxon>
        <taxon>Pseudomonadati</taxon>
        <taxon>Myxococcota</taxon>
        <taxon>Myxococcia</taxon>
        <taxon>Myxococcales</taxon>
        <taxon>Cystobacterineae</taxon>
        <taxon>Archangiaceae</taxon>
        <taxon>Stigmatella</taxon>
    </lineage>
</organism>
<evidence type="ECO:0000313" key="2">
    <source>
        <dbReference type="Proteomes" id="UP001221838"/>
    </source>
</evidence>
<protein>
    <submittedName>
        <fullName evidence="1">Uncharacterized protein</fullName>
    </submittedName>
</protein>
<dbReference type="EMBL" id="JAQNDM010000002">
    <property type="protein sequence ID" value="MDC0707944.1"/>
    <property type="molecule type" value="Genomic_DNA"/>
</dbReference>